<organism evidence="1 2">
    <name type="scientific">Agrocybe pediades</name>
    <dbReference type="NCBI Taxonomy" id="84607"/>
    <lineage>
        <taxon>Eukaryota</taxon>
        <taxon>Fungi</taxon>
        <taxon>Dikarya</taxon>
        <taxon>Basidiomycota</taxon>
        <taxon>Agaricomycotina</taxon>
        <taxon>Agaricomycetes</taxon>
        <taxon>Agaricomycetidae</taxon>
        <taxon>Agaricales</taxon>
        <taxon>Agaricineae</taxon>
        <taxon>Strophariaceae</taxon>
        <taxon>Agrocybe</taxon>
    </lineage>
</organism>
<sequence>MEDVGTPFIIGLLPGLFTTTDVALFINTKHEFIASLFNEPDNVPVDMKWSWLGSTMMQNPDVCKAVLTRVQDPQKFLEAAADGLPLLVVNGTRDTHSKGEVLVKKLEPLFKDLEVCTIQGGSHSMFYDNKVEFIQAVTSFANRVARKP</sequence>
<dbReference type="InterPro" id="IPR029058">
    <property type="entry name" value="AB_hydrolase_fold"/>
</dbReference>
<dbReference type="Gene3D" id="3.40.50.1820">
    <property type="entry name" value="alpha/beta hydrolase"/>
    <property type="match status" value="1"/>
</dbReference>
<dbReference type="EMBL" id="JAACJL010000032">
    <property type="protein sequence ID" value="KAF4615945.1"/>
    <property type="molecule type" value="Genomic_DNA"/>
</dbReference>
<evidence type="ECO:0000313" key="1">
    <source>
        <dbReference type="EMBL" id="KAF4615945.1"/>
    </source>
</evidence>
<accession>A0A8H4VPU7</accession>
<gene>
    <name evidence="1" type="ORF">D9613_011382</name>
</gene>
<name>A0A8H4VPU7_9AGAR</name>
<dbReference type="AlphaFoldDB" id="A0A8H4VPU7"/>
<evidence type="ECO:0000313" key="2">
    <source>
        <dbReference type="Proteomes" id="UP000521872"/>
    </source>
</evidence>
<protein>
    <submittedName>
        <fullName evidence="1">Uncharacterized protein</fullName>
    </submittedName>
</protein>
<dbReference type="SUPFAM" id="SSF53474">
    <property type="entry name" value="alpha/beta-Hydrolases"/>
    <property type="match status" value="1"/>
</dbReference>
<reference evidence="1 2" key="1">
    <citation type="submission" date="2019-12" db="EMBL/GenBank/DDBJ databases">
        <authorList>
            <person name="Floudas D."/>
            <person name="Bentzer J."/>
            <person name="Ahren D."/>
            <person name="Johansson T."/>
            <person name="Persson P."/>
            <person name="Tunlid A."/>
        </authorList>
    </citation>
    <scope>NUCLEOTIDE SEQUENCE [LARGE SCALE GENOMIC DNA]</scope>
    <source>
        <strain evidence="1 2">CBS 102.39</strain>
    </source>
</reference>
<proteinExistence type="predicted"/>
<dbReference type="Proteomes" id="UP000521872">
    <property type="component" value="Unassembled WGS sequence"/>
</dbReference>
<keyword evidence="2" id="KW-1185">Reference proteome</keyword>
<comment type="caution">
    <text evidence="1">The sequence shown here is derived from an EMBL/GenBank/DDBJ whole genome shotgun (WGS) entry which is preliminary data.</text>
</comment>